<sequence>MTSDRAPTDARVTRDGGVANRLVGMALALAAGAAWALAAPPRGWWPLLSVGAAALTIALYGRPLRDRLLLGAMTGLVFYGATLPWLLEFHVAGYLGVAAIEAGLLAGAAALVPSAAHGRWSGGWWALPAALVLLEAVQARFPLGGFPLVALSLSQPDGPFFGGAALGGSLLVTGTAAAAGVGLAALIVLPHRRRRAIAAAAALAVSVLPVAVGSSIASHDAGTLDVVVVQGGGPRGERAVDSDLSAVTERHLDLARDISGSPDLVLLPENVVHVEGPVGATPTGAALGLLARGLDTSVVVGIVETEDDGFRNAAVLWGPDGERLARYEKEHRVPFGEYIPARGLLEKVTDATALVPRDAIVGEGEALLESPAGPLGVVISYEVFFADRVREAVAAGGQVVLVPTNAASFVTEEVPATELAAARLRAREFGRTVLQAAPTGYSAVILPSGQVIARSELGTAALLSETVPLRVGLTPYARFGDLPVIALAAVILVGTALRCRLRRAPGTP</sequence>
<dbReference type="PANTHER" id="PTHR38686:SF1">
    <property type="entry name" value="APOLIPOPROTEIN N-ACYLTRANSFERASE"/>
    <property type="match status" value="1"/>
</dbReference>
<proteinExistence type="inferred from homology"/>
<dbReference type="Gene3D" id="3.60.110.10">
    <property type="entry name" value="Carbon-nitrogen hydrolase"/>
    <property type="match status" value="1"/>
</dbReference>
<keyword evidence="2 8" id="KW-1003">Cell membrane</keyword>
<evidence type="ECO:0000256" key="2">
    <source>
        <dbReference type="ARBA" id="ARBA00022475"/>
    </source>
</evidence>
<gene>
    <name evidence="8 10" type="primary">lnt</name>
    <name evidence="10" type="ORF">RM425_06695</name>
</gene>
<comment type="function">
    <text evidence="8">Catalyzes the phospholipid dependent N-acylation of the N-terminal cysteine of apolipoprotein, the last step in lipoprotein maturation.</text>
</comment>
<keyword evidence="7 8" id="KW-0012">Acyltransferase</keyword>
<feature type="transmembrane region" description="Helical" evidence="8">
    <location>
        <begin position="124"/>
        <end position="141"/>
    </location>
</feature>
<evidence type="ECO:0000256" key="4">
    <source>
        <dbReference type="ARBA" id="ARBA00022692"/>
    </source>
</evidence>
<comment type="caution">
    <text evidence="10">The sequence shown here is derived from an EMBL/GenBank/DDBJ whole genome shotgun (WGS) entry which is preliminary data.</text>
</comment>
<dbReference type="RefSeq" id="WP_311344402.1">
    <property type="nucleotide sequence ID" value="NZ_JAVREI010000002.1"/>
</dbReference>
<dbReference type="PANTHER" id="PTHR38686">
    <property type="entry name" value="APOLIPOPROTEIN N-ACYLTRANSFERASE"/>
    <property type="match status" value="1"/>
</dbReference>
<protein>
    <recommendedName>
        <fullName evidence="8">Apolipoprotein N-acyltransferase</fullName>
        <shortName evidence="8">ALP N-acyltransferase</shortName>
        <ecNumber evidence="8">2.3.1.269</ecNumber>
    </recommendedName>
</protein>
<feature type="transmembrane region" description="Helical" evidence="8">
    <location>
        <begin position="44"/>
        <end position="61"/>
    </location>
</feature>
<dbReference type="InterPro" id="IPR036526">
    <property type="entry name" value="C-N_Hydrolase_sf"/>
</dbReference>
<evidence type="ECO:0000313" key="11">
    <source>
        <dbReference type="Proteomes" id="UP001183222"/>
    </source>
</evidence>
<keyword evidence="4 8" id="KW-0812">Transmembrane</keyword>
<evidence type="ECO:0000259" key="9">
    <source>
        <dbReference type="PROSITE" id="PS50263"/>
    </source>
</evidence>
<dbReference type="EC" id="2.3.1.269" evidence="8"/>
<keyword evidence="11" id="KW-1185">Reference proteome</keyword>
<evidence type="ECO:0000256" key="5">
    <source>
        <dbReference type="ARBA" id="ARBA00022989"/>
    </source>
</evidence>
<dbReference type="Pfam" id="PF00795">
    <property type="entry name" value="CN_hydrolase"/>
    <property type="match status" value="1"/>
</dbReference>
<dbReference type="EMBL" id="JAVREI010000002">
    <property type="protein sequence ID" value="MDT0275589.1"/>
    <property type="molecule type" value="Genomic_DNA"/>
</dbReference>
<name>A0ABU2K5V9_9ACTN</name>
<feature type="transmembrane region" description="Helical" evidence="8">
    <location>
        <begin position="161"/>
        <end position="189"/>
    </location>
</feature>
<dbReference type="CDD" id="cd07571">
    <property type="entry name" value="ALP_N-acyl_transferase"/>
    <property type="match status" value="1"/>
</dbReference>
<feature type="transmembrane region" description="Helical" evidence="8">
    <location>
        <begin position="93"/>
        <end position="112"/>
    </location>
</feature>
<accession>A0ABU2K5V9</accession>
<dbReference type="Proteomes" id="UP001183222">
    <property type="component" value="Unassembled WGS sequence"/>
</dbReference>
<keyword evidence="6 8" id="KW-0472">Membrane</keyword>
<evidence type="ECO:0000256" key="8">
    <source>
        <dbReference type="HAMAP-Rule" id="MF_01148"/>
    </source>
</evidence>
<comment type="pathway">
    <text evidence="8">Protein modification; lipoprotein biosynthesis (N-acyl transfer).</text>
</comment>
<dbReference type="NCBIfam" id="TIGR00546">
    <property type="entry name" value="lnt"/>
    <property type="match status" value="1"/>
</dbReference>
<organism evidence="10 11">
    <name type="scientific">Blastococcus goldschmidtiae</name>
    <dbReference type="NCBI Taxonomy" id="3075546"/>
    <lineage>
        <taxon>Bacteria</taxon>
        <taxon>Bacillati</taxon>
        <taxon>Actinomycetota</taxon>
        <taxon>Actinomycetes</taxon>
        <taxon>Geodermatophilales</taxon>
        <taxon>Geodermatophilaceae</taxon>
        <taxon>Blastococcus</taxon>
    </lineage>
</organism>
<dbReference type="SUPFAM" id="SSF56317">
    <property type="entry name" value="Carbon-nitrogen hydrolase"/>
    <property type="match status" value="1"/>
</dbReference>
<evidence type="ECO:0000256" key="7">
    <source>
        <dbReference type="ARBA" id="ARBA00023315"/>
    </source>
</evidence>
<feature type="transmembrane region" description="Helical" evidence="8">
    <location>
        <begin position="68"/>
        <end position="87"/>
    </location>
</feature>
<evidence type="ECO:0000256" key="1">
    <source>
        <dbReference type="ARBA" id="ARBA00004651"/>
    </source>
</evidence>
<dbReference type="PROSITE" id="PS50263">
    <property type="entry name" value="CN_HYDROLASE"/>
    <property type="match status" value="1"/>
</dbReference>
<keyword evidence="5 8" id="KW-1133">Transmembrane helix</keyword>
<feature type="transmembrane region" description="Helical" evidence="8">
    <location>
        <begin position="21"/>
        <end position="38"/>
    </location>
</feature>
<comment type="subcellular location">
    <subcellularLocation>
        <location evidence="1 8">Cell membrane</location>
        <topology evidence="1 8">Multi-pass membrane protein</topology>
    </subcellularLocation>
</comment>
<dbReference type="InterPro" id="IPR045378">
    <property type="entry name" value="LNT_N"/>
</dbReference>
<evidence type="ECO:0000313" key="10">
    <source>
        <dbReference type="EMBL" id="MDT0275589.1"/>
    </source>
</evidence>
<dbReference type="InterPro" id="IPR003010">
    <property type="entry name" value="C-N_Hydrolase"/>
</dbReference>
<dbReference type="Pfam" id="PF20154">
    <property type="entry name" value="LNT_N"/>
    <property type="match status" value="1"/>
</dbReference>
<reference evidence="11" key="1">
    <citation type="submission" date="2023-07" db="EMBL/GenBank/DDBJ databases">
        <title>30 novel species of actinomycetes from the DSMZ collection.</title>
        <authorList>
            <person name="Nouioui I."/>
        </authorList>
    </citation>
    <scope>NUCLEOTIDE SEQUENCE [LARGE SCALE GENOMIC DNA]</scope>
    <source>
        <strain evidence="11">DSM 46792</strain>
    </source>
</reference>
<feature type="transmembrane region" description="Helical" evidence="8">
    <location>
        <begin position="196"/>
        <end position="217"/>
    </location>
</feature>
<dbReference type="HAMAP" id="MF_01148">
    <property type="entry name" value="Lnt"/>
    <property type="match status" value="1"/>
</dbReference>
<comment type="catalytic activity">
    <reaction evidence="8">
        <text>N-terminal S-1,2-diacyl-sn-glyceryl-L-cysteinyl-[lipoprotein] + a glycerophospholipid = N-acyl-S-1,2-diacyl-sn-glyceryl-L-cysteinyl-[lipoprotein] + a 2-acyl-sn-glycero-3-phospholipid + H(+)</text>
        <dbReference type="Rhea" id="RHEA:48228"/>
        <dbReference type="Rhea" id="RHEA-COMP:14681"/>
        <dbReference type="Rhea" id="RHEA-COMP:14684"/>
        <dbReference type="ChEBI" id="CHEBI:15378"/>
        <dbReference type="ChEBI" id="CHEBI:136912"/>
        <dbReference type="ChEBI" id="CHEBI:140656"/>
        <dbReference type="ChEBI" id="CHEBI:140657"/>
        <dbReference type="ChEBI" id="CHEBI:140660"/>
        <dbReference type="EC" id="2.3.1.269"/>
    </reaction>
</comment>
<feature type="domain" description="CN hydrolase" evidence="9">
    <location>
        <begin position="224"/>
        <end position="469"/>
    </location>
</feature>
<comment type="similarity">
    <text evidence="8">Belongs to the CN hydrolase family. Apolipoprotein N-acyltransferase subfamily.</text>
</comment>
<evidence type="ECO:0000256" key="3">
    <source>
        <dbReference type="ARBA" id="ARBA00022679"/>
    </source>
</evidence>
<keyword evidence="3 8" id="KW-0808">Transferase</keyword>
<dbReference type="InterPro" id="IPR004563">
    <property type="entry name" value="Apolipo_AcylTrfase"/>
</dbReference>
<evidence type="ECO:0000256" key="6">
    <source>
        <dbReference type="ARBA" id="ARBA00023136"/>
    </source>
</evidence>